<accession>A0A6C0LHU2</accession>
<organism evidence="1">
    <name type="scientific">viral metagenome</name>
    <dbReference type="NCBI Taxonomy" id="1070528"/>
    <lineage>
        <taxon>unclassified sequences</taxon>
        <taxon>metagenomes</taxon>
        <taxon>organismal metagenomes</taxon>
    </lineage>
</organism>
<evidence type="ECO:0000313" key="1">
    <source>
        <dbReference type="EMBL" id="QHU30519.1"/>
    </source>
</evidence>
<reference evidence="1" key="1">
    <citation type="journal article" date="2020" name="Nature">
        <title>Giant virus diversity and host interactions through global metagenomics.</title>
        <authorList>
            <person name="Schulz F."/>
            <person name="Roux S."/>
            <person name="Paez-Espino D."/>
            <person name="Jungbluth S."/>
            <person name="Walsh D.A."/>
            <person name="Denef V.J."/>
            <person name="McMahon K.D."/>
            <person name="Konstantinidis K.T."/>
            <person name="Eloe-Fadrosh E.A."/>
            <person name="Kyrpides N.C."/>
            <person name="Woyke T."/>
        </authorList>
    </citation>
    <scope>NUCLEOTIDE SEQUENCE</scope>
    <source>
        <strain evidence="1">GVMAG-M-3300027833-19</strain>
    </source>
</reference>
<sequence length="200" mass="23381">MFKVEGGGEKVYTSKEWYQYEANRLIHNTKNIKNTFPGRSYINAEDIVDHIAYCKYGCFLLLEELRHLKKKLKIIEDQIKNGFWIKKDTASVSKLTSDNINLFIDNITNITKLNEFTTLIHEDIYMSYFFTTRPNIFLPDPKVPNLPPLPRQTVNIDNKDNIISLIKDTIPYLNILEKYHMSVYRLISAVSEGLEDVITR</sequence>
<dbReference type="AlphaFoldDB" id="A0A6C0LHU2"/>
<name>A0A6C0LHU2_9ZZZZ</name>
<proteinExistence type="predicted"/>
<protein>
    <submittedName>
        <fullName evidence="1">Uncharacterized protein</fullName>
    </submittedName>
</protein>
<dbReference type="EMBL" id="MN740509">
    <property type="protein sequence ID" value="QHU30519.1"/>
    <property type="molecule type" value="Genomic_DNA"/>
</dbReference>